<evidence type="ECO:0000256" key="2">
    <source>
        <dbReference type="SAM" id="Coils"/>
    </source>
</evidence>
<dbReference type="AlphaFoldDB" id="A0A914ZMM8"/>
<dbReference type="Gene3D" id="1.25.10.10">
    <property type="entry name" value="Leucine-rich Repeat Variant"/>
    <property type="match status" value="1"/>
</dbReference>
<evidence type="ECO:0000256" key="1">
    <source>
        <dbReference type="ARBA" id="ARBA00005744"/>
    </source>
</evidence>
<dbReference type="SUPFAM" id="SSF48371">
    <property type="entry name" value="ARM repeat"/>
    <property type="match status" value="1"/>
</dbReference>
<proteinExistence type="inferred from homology"/>
<protein>
    <submittedName>
        <fullName evidence="6 7">FAM65 N-terminal domain-containing protein</fullName>
    </submittedName>
</protein>
<keyword evidence="5" id="KW-1185">Reference proteome</keyword>
<organism evidence="5 7">
    <name type="scientific">Parascaris univalens</name>
    <name type="common">Nematode worm</name>
    <dbReference type="NCBI Taxonomy" id="6257"/>
    <lineage>
        <taxon>Eukaryota</taxon>
        <taxon>Metazoa</taxon>
        <taxon>Ecdysozoa</taxon>
        <taxon>Nematoda</taxon>
        <taxon>Chromadorea</taxon>
        <taxon>Rhabditida</taxon>
        <taxon>Spirurina</taxon>
        <taxon>Ascaridomorpha</taxon>
        <taxon>Ascaridoidea</taxon>
        <taxon>Ascarididae</taxon>
        <taxon>Parascaris</taxon>
    </lineage>
</organism>
<accession>A0A914ZMM8</accession>
<dbReference type="PANTHER" id="PTHR15829:SF13">
    <property type="entry name" value="FAM65 N-TERMINAL DOMAIN-CONTAINING PROTEIN"/>
    <property type="match status" value="1"/>
</dbReference>
<dbReference type="WBParaSite" id="PgB03_g153_t13">
    <property type="protein sequence ID" value="PgB03_g153_t13"/>
    <property type="gene ID" value="PgB03_g153"/>
</dbReference>
<name>A0A914ZMM8_PARUN</name>
<evidence type="ECO:0000256" key="3">
    <source>
        <dbReference type="SAM" id="MobiDB-lite"/>
    </source>
</evidence>
<dbReference type="WBParaSite" id="PgB03_g153_t12">
    <property type="protein sequence ID" value="PgB03_g153_t12"/>
    <property type="gene ID" value="PgB03_g153"/>
</dbReference>
<dbReference type="InterPro" id="IPR031780">
    <property type="entry name" value="FAM65_N"/>
</dbReference>
<feature type="region of interest" description="Disordered" evidence="3">
    <location>
        <begin position="625"/>
        <end position="654"/>
    </location>
</feature>
<feature type="domain" description="FAM65 N-terminal" evidence="4">
    <location>
        <begin position="348"/>
        <end position="628"/>
    </location>
</feature>
<dbReference type="InterPro" id="IPR011989">
    <property type="entry name" value="ARM-like"/>
</dbReference>
<sequence length="1246" mass="138984">MVTTEAVETTSKTGFRKRGLAAVMHRTSSEEGRWRLEQSRSFNDLYRFFESPVTKGRASRRWRRCLISLQQRSVSAPNENPHLNTTKQRKVLNYETNNHFTSRGSTVNVTTNGDWNHCVTNQADQKTTFVGSVDAEAVSFADCLPDYIEVSANIEGQYHKDPHQSDEPLARCVCLCGEQRGISPNSHTPLTSDRKQFSQRAVQSVKGITSDVLSKNPQRRQIVRRHTQAGDTAWSFRRLKTSRSAMSIAGKNSPEDNSLTVRKEVPVETITYHADYAGGDCILTSTLGRKSKQSVPLGTFYSNCIFPLLNDELLPGAAGLQCVEYATISNHKKRRPLLFSTSSNTISTRSKIGVLMKQHANIAVPQRLEQLFDALHRGFSSFAAFYTSEVDRLKTEVESRCEDAEQLKQLQDELALAEENVQLYNAHAKRLSKLNEQFAGQLKVCKDGKSSSVNDICTATNASSVGSCTLLNKGLIRYFNQSIAAVELELNSMVGRLQIDIKAIIGFARITAGDVFEVVIRHGSQKWRARGKTLADKTQRWDHSSVMFNCNPDCPVEVKVYEGRFLKSKALSERSFDPCELFSSQSQLVTMNLNQIGTLKLELIVTWIPLLASKAGRSMTSLNSSYISGTSRSRENGSGSTSTSEMSSTDKKPRILLREKKRGNLLARQKEMWRSSTNILDSVYSDISKSIPTVDAVEAMPLRNWGKKDAIECGTLNAWNRSCSIAQLGPSSSGDSLNSKSAMATTDGLLSMIESLKPFLGKLARKFPELSVFEACLTTWQALLKQNRVGAKVSGDSFGSALRKAKKKTEEDGTSAYITHSSFPFNDGLDDSVLMRHHEQNSENDSGIDSLRQHVSPYNNVGTHNHFDGFANGDRAAGPSQRRFKQLKEKERRKSLGTLSDWSVEDQQMFANPDEFWCSSGSNSPSGGIGVAHSAAKSTATGHRELDLCLKHHLVRCCNAVKVLSTLYGPLEYRQHEMLSRLEHEAVNVDDLLRLTTCLPSLPNISSVLADLGADSEVQEVWLSAVFPLNVSMIVPMETIRRQIRSHFGRIVERRYPDLVNNVIDTIMSLLNDKAEWEPELISVFQFVTLFRGKHIIPFVENLAHEAWITSSLSSRQVTSVKEVMDRLSQVPVVPPLESLRHVSLVLVCPDRQLQNIIERYLIVARGQLRDDLITCYVCLLEHENDHSRKGACRALGVLNSARSLRALAFLATNDPIASVREEACDTLRRMGHDVEELANFETTKI</sequence>
<reference evidence="6 7" key="1">
    <citation type="submission" date="2022-11" db="UniProtKB">
        <authorList>
            <consortium name="WormBaseParasite"/>
        </authorList>
    </citation>
    <scope>IDENTIFICATION</scope>
</reference>
<evidence type="ECO:0000313" key="5">
    <source>
        <dbReference type="Proteomes" id="UP000887569"/>
    </source>
</evidence>
<feature type="compositionally biased region" description="Low complexity" evidence="3">
    <location>
        <begin position="628"/>
        <end position="647"/>
    </location>
</feature>
<feature type="coiled-coil region" evidence="2">
    <location>
        <begin position="390"/>
        <end position="427"/>
    </location>
</feature>
<keyword evidence="2" id="KW-0175">Coiled coil</keyword>
<dbReference type="Proteomes" id="UP000887569">
    <property type="component" value="Unplaced"/>
</dbReference>
<dbReference type="WBParaSite" id="PgB03_g153_t11">
    <property type="protein sequence ID" value="PgB03_g153_t11"/>
    <property type="gene ID" value="PgB03_g153"/>
</dbReference>
<dbReference type="InterPro" id="IPR016024">
    <property type="entry name" value="ARM-type_fold"/>
</dbReference>
<evidence type="ECO:0000313" key="7">
    <source>
        <dbReference type="WBParaSite" id="PgB03_g153_t12"/>
    </source>
</evidence>
<dbReference type="InterPro" id="IPR026136">
    <property type="entry name" value="RIPOR3"/>
</dbReference>
<dbReference type="Pfam" id="PF15903">
    <property type="entry name" value="PL48"/>
    <property type="match status" value="1"/>
</dbReference>
<evidence type="ECO:0000313" key="6">
    <source>
        <dbReference type="WBParaSite" id="PgB03_g153_t11"/>
    </source>
</evidence>
<evidence type="ECO:0000259" key="4">
    <source>
        <dbReference type="Pfam" id="PF15903"/>
    </source>
</evidence>
<comment type="similarity">
    <text evidence="1">Belongs to the RIPOR family.</text>
</comment>
<dbReference type="PANTHER" id="PTHR15829">
    <property type="entry name" value="PROTEIN KINASE PKN/PRK1, EFFECTOR"/>
    <property type="match status" value="1"/>
</dbReference>